<evidence type="ECO:0000313" key="5">
    <source>
        <dbReference type="Proteomes" id="UP001447842"/>
    </source>
</evidence>
<reference evidence="4 5" key="1">
    <citation type="submission" date="2024-03" db="EMBL/GenBank/DDBJ databases">
        <title>Sulfurimonas sp. HSL3-1.</title>
        <authorList>
            <person name="Wang S."/>
        </authorList>
    </citation>
    <scope>NUCLEOTIDE SEQUENCE [LARGE SCALE GENOMIC DNA]</scope>
    <source>
        <strain evidence="4 5">HSL3-1</strain>
    </source>
</reference>
<dbReference type="InterPro" id="IPR002509">
    <property type="entry name" value="NODB_dom"/>
</dbReference>
<sequence length="313" mass="35925">MRSLLLTALLPLILFADAHIFVFHRFGDAQHAATNTSIQTLRAEFDYLKTNGYEVIPLSRLAKALKAHEPIDDKWVVLTIDDSYKSFYQNALPIFREYGYPFTLFVYVAAADKHYGDFMTWEEIRDTAQYGELGLHGYGHRHECHLVPYMLKDDTDRGLLSFAKELRRVPRYYAYPYGEYNPEVKAGIAGYGFELILNQNSGAVNADSDPHDLDRTALTGENLIAQKLKIERLDTEWIAPLRWPEDGRLKEIHAKIAPTYRTAEYFISGGEWVRVPVKNGEIRVKTDVKLALPRSRVFIRVGRKQASIILVKE</sequence>
<keyword evidence="4" id="KW-0378">Hydrolase</keyword>
<proteinExistence type="predicted"/>
<organism evidence="4 5">
    <name type="scientific">Sulfurimonas diazotrophicus</name>
    <dbReference type="NCBI Taxonomy" id="3131939"/>
    <lineage>
        <taxon>Bacteria</taxon>
        <taxon>Pseudomonadati</taxon>
        <taxon>Campylobacterota</taxon>
        <taxon>Epsilonproteobacteria</taxon>
        <taxon>Campylobacterales</taxon>
        <taxon>Sulfurimonadaceae</taxon>
        <taxon>Sulfurimonas</taxon>
    </lineage>
</organism>
<keyword evidence="2" id="KW-0732">Signal</keyword>
<dbReference type="PROSITE" id="PS51677">
    <property type="entry name" value="NODB"/>
    <property type="match status" value="1"/>
</dbReference>
<keyword evidence="5" id="KW-1185">Reference proteome</keyword>
<dbReference type="RefSeq" id="WP_345972653.1">
    <property type="nucleotide sequence ID" value="NZ_CP147920.1"/>
</dbReference>
<protein>
    <submittedName>
        <fullName evidence="4">Polysaccharide deacetylase family protein</fullName>
        <ecNumber evidence="4">3.-.-.-</ecNumber>
    </submittedName>
</protein>
<dbReference type="SUPFAM" id="SSF88713">
    <property type="entry name" value="Glycoside hydrolase/deacetylase"/>
    <property type="match status" value="1"/>
</dbReference>
<evidence type="ECO:0000256" key="2">
    <source>
        <dbReference type="ARBA" id="ARBA00022729"/>
    </source>
</evidence>
<dbReference type="InterPro" id="IPR011330">
    <property type="entry name" value="Glyco_hydro/deAcase_b/a-brl"/>
</dbReference>
<name>A0ABZ3HBP3_9BACT</name>
<dbReference type="Gene3D" id="3.20.20.370">
    <property type="entry name" value="Glycoside hydrolase/deacetylase"/>
    <property type="match status" value="1"/>
</dbReference>
<dbReference type="Proteomes" id="UP001447842">
    <property type="component" value="Chromosome"/>
</dbReference>
<evidence type="ECO:0000313" key="4">
    <source>
        <dbReference type="EMBL" id="XAU15044.1"/>
    </source>
</evidence>
<evidence type="ECO:0000259" key="3">
    <source>
        <dbReference type="PROSITE" id="PS51677"/>
    </source>
</evidence>
<dbReference type="InterPro" id="IPR051398">
    <property type="entry name" value="Polysacch_Deacetylase"/>
</dbReference>
<comment type="subcellular location">
    <subcellularLocation>
        <location evidence="1">Secreted</location>
    </subcellularLocation>
</comment>
<dbReference type="PANTHER" id="PTHR34216:SF3">
    <property type="entry name" value="POLY-BETA-1,6-N-ACETYL-D-GLUCOSAMINE N-DEACETYLASE"/>
    <property type="match status" value="1"/>
</dbReference>
<dbReference type="EC" id="3.-.-.-" evidence="4"/>
<evidence type="ECO:0000256" key="1">
    <source>
        <dbReference type="ARBA" id="ARBA00004613"/>
    </source>
</evidence>
<dbReference type="PANTHER" id="PTHR34216">
    <property type="match status" value="1"/>
</dbReference>
<gene>
    <name evidence="4" type="ORF">WCY31_12505</name>
</gene>
<feature type="domain" description="NodB homology" evidence="3">
    <location>
        <begin position="74"/>
        <end position="278"/>
    </location>
</feature>
<dbReference type="EMBL" id="CP147920">
    <property type="protein sequence ID" value="XAU15044.1"/>
    <property type="molecule type" value="Genomic_DNA"/>
</dbReference>
<dbReference type="CDD" id="cd10973">
    <property type="entry name" value="CE4_DAC_u4_5s"/>
    <property type="match status" value="1"/>
</dbReference>
<dbReference type="Pfam" id="PF01522">
    <property type="entry name" value="Polysacc_deac_1"/>
    <property type="match status" value="1"/>
</dbReference>
<accession>A0ABZ3HBP3</accession>
<dbReference type="GO" id="GO:0016787">
    <property type="term" value="F:hydrolase activity"/>
    <property type="evidence" value="ECO:0007669"/>
    <property type="project" value="UniProtKB-KW"/>
</dbReference>